<proteinExistence type="predicted"/>
<evidence type="ECO:0000313" key="4">
    <source>
        <dbReference type="Proteomes" id="UP001597297"/>
    </source>
</evidence>
<accession>A0ABW5DXF8</accession>
<gene>
    <name evidence="3" type="ORF">ACFSQZ_00890</name>
</gene>
<comment type="caution">
    <text evidence="3">The sequence shown here is derived from an EMBL/GenBank/DDBJ whole genome shotgun (WGS) entry which is preliminary data.</text>
</comment>
<evidence type="ECO:0000256" key="1">
    <source>
        <dbReference type="SAM" id="SignalP"/>
    </source>
</evidence>
<dbReference type="GO" id="GO:0004180">
    <property type="term" value="F:carboxypeptidase activity"/>
    <property type="evidence" value="ECO:0007669"/>
    <property type="project" value="UniProtKB-KW"/>
</dbReference>
<evidence type="ECO:0000313" key="3">
    <source>
        <dbReference type="EMBL" id="MFD2275011.1"/>
    </source>
</evidence>
<keyword evidence="3" id="KW-0121">Carboxypeptidase</keyword>
<dbReference type="Proteomes" id="UP001597297">
    <property type="component" value="Unassembled WGS sequence"/>
</dbReference>
<reference evidence="4" key="1">
    <citation type="journal article" date="2019" name="Int. J. Syst. Evol. Microbiol.">
        <title>The Global Catalogue of Microorganisms (GCM) 10K type strain sequencing project: providing services to taxonomists for standard genome sequencing and annotation.</title>
        <authorList>
            <consortium name="The Broad Institute Genomics Platform"/>
            <consortium name="The Broad Institute Genome Sequencing Center for Infectious Disease"/>
            <person name="Wu L."/>
            <person name="Ma J."/>
        </authorList>
    </citation>
    <scope>NUCLEOTIDE SEQUENCE [LARGE SCALE GENOMIC DNA]</scope>
    <source>
        <strain evidence="4">JCM 16545</strain>
    </source>
</reference>
<keyword evidence="4" id="KW-1185">Reference proteome</keyword>
<dbReference type="SUPFAM" id="SSF56601">
    <property type="entry name" value="beta-lactamase/transpeptidase-like"/>
    <property type="match status" value="1"/>
</dbReference>
<dbReference type="Pfam" id="PF00768">
    <property type="entry name" value="Peptidase_S11"/>
    <property type="match status" value="1"/>
</dbReference>
<name>A0ABW5DXF8_9BACT</name>
<protein>
    <submittedName>
        <fullName evidence="3">D-alanyl-D-alanine carboxypeptidase family protein</fullName>
        <ecNumber evidence="3">3.4.-.-</ecNumber>
    </submittedName>
</protein>
<organism evidence="3 4">
    <name type="scientific">Rubritalea spongiae</name>
    <dbReference type="NCBI Taxonomy" id="430797"/>
    <lineage>
        <taxon>Bacteria</taxon>
        <taxon>Pseudomonadati</taxon>
        <taxon>Verrucomicrobiota</taxon>
        <taxon>Verrucomicrobiia</taxon>
        <taxon>Verrucomicrobiales</taxon>
        <taxon>Rubritaleaceae</taxon>
        <taxon>Rubritalea</taxon>
    </lineage>
</organism>
<dbReference type="EMBL" id="JBHUJC010000001">
    <property type="protein sequence ID" value="MFD2275011.1"/>
    <property type="molecule type" value="Genomic_DNA"/>
</dbReference>
<feature type="chain" id="PRO_5046754968" evidence="1">
    <location>
        <begin position="21"/>
        <end position="318"/>
    </location>
</feature>
<keyword evidence="3" id="KW-0378">Hydrolase</keyword>
<sequence>MRILVFLFGIFLSLAAMCNAQESYIVVERYSKRVLLASGTETKRPVAGLAHMATAKVVLDWAGMAGVSNSTLLTVPAHTFYSNDLNPLGLQAGDRISLRDALYATILTEDAVSPLTLAQHVGMDLLRRRPQSGSPMDVFIAEMNHLSRSLGMDRTRYYSPSGADVWKNNTFSTASDIAKLSVTLTTHSAYTFYAKQKQRTLKVIRTDGRESQVTVLNTNKLLNSSLKVEGLKVGLSQIAGQCSSVMANHDSYIETLPDGTQRVTPVQLVVVVLGSSNAEGFSKALIGQGWKQYEVWRHGGYMSSPGRKEFLKLPEATR</sequence>
<keyword evidence="3" id="KW-0645">Protease</keyword>
<feature type="domain" description="Peptidase S11 D-alanyl-D-alanine carboxypeptidase A N-terminal" evidence="2">
    <location>
        <begin position="21"/>
        <end position="244"/>
    </location>
</feature>
<dbReference type="RefSeq" id="WP_377096076.1">
    <property type="nucleotide sequence ID" value="NZ_JBHSJM010000001.1"/>
</dbReference>
<dbReference type="InterPro" id="IPR001967">
    <property type="entry name" value="Peptidase_S11_N"/>
</dbReference>
<dbReference type="Gene3D" id="3.40.710.10">
    <property type="entry name" value="DD-peptidase/beta-lactamase superfamily"/>
    <property type="match status" value="1"/>
</dbReference>
<dbReference type="EC" id="3.4.-.-" evidence="3"/>
<feature type="signal peptide" evidence="1">
    <location>
        <begin position="1"/>
        <end position="20"/>
    </location>
</feature>
<keyword evidence="1" id="KW-0732">Signal</keyword>
<dbReference type="InterPro" id="IPR012338">
    <property type="entry name" value="Beta-lactam/transpept-like"/>
</dbReference>
<evidence type="ECO:0000259" key="2">
    <source>
        <dbReference type="Pfam" id="PF00768"/>
    </source>
</evidence>